<protein>
    <submittedName>
        <fullName evidence="2">Uncharacterized protein</fullName>
    </submittedName>
</protein>
<reference evidence="2 3" key="1">
    <citation type="journal article" date="2020" name="Nature">
        <title>Six reference-quality genomes reveal evolution of bat adaptations.</title>
        <authorList>
            <person name="Jebb D."/>
            <person name="Huang Z."/>
            <person name="Pippel M."/>
            <person name="Hughes G.M."/>
            <person name="Lavrichenko K."/>
            <person name="Devanna P."/>
            <person name="Winkler S."/>
            <person name="Jermiin L.S."/>
            <person name="Skirmuntt E.C."/>
            <person name="Katzourakis A."/>
            <person name="Burkitt-Gray L."/>
            <person name="Ray D.A."/>
            <person name="Sullivan K.A.M."/>
            <person name="Roscito J.G."/>
            <person name="Kirilenko B.M."/>
            <person name="Davalos L.M."/>
            <person name="Corthals A.P."/>
            <person name="Power M.L."/>
            <person name="Jones G."/>
            <person name="Ransome R.D."/>
            <person name="Dechmann D.K.N."/>
            <person name="Locatelli A.G."/>
            <person name="Puechmaille S.J."/>
            <person name="Fedrigo O."/>
            <person name="Jarvis E.D."/>
            <person name="Hiller M."/>
            <person name="Vernes S.C."/>
            <person name="Myers E.W."/>
            <person name="Teeling E.C."/>
        </authorList>
    </citation>
    <scope>NUCLEOTIDE SEQUENCE [LARGE SCALE GENOMIC DNA]</scope>
    <source>
        <strain evidence="2">Bat1K_MPI-CBG_1</strain>
    </source>
</reference>
<keyword evidence="1" id="KW-0812">Transmembrane</keyword>
<accession>A0A833ZNU2</accession>
<evidence type="ECO:0000256" key="1">
    <source>
        <dbReference type="SAM" id="Phobius"/>
    </source>
</evidence>
<keyword evidence="1" id="KW-0472">Membrane</keyword>
<gene>
    <name evidence="2" type="ORF">HJG60_011574</name>
</gene>
<dbReference type="EMBL" id="JABVXQ010000007">
    <property type="protein sequence ID" value="KAF6099843.1"/>
    <property type="molecule type" value="Genomic_DNA"/>
</dbReference>
<evidence type="ECO:0000313" key="3">
    <source>
        <dbReference type="Proteomes" id="UP000664940"/>
    </source>
</evidence>
<dbReference type="Proteomes" id="UP000664940">
    <property type="component" value="Unassembled WGS sequence"/>
</dbReference>
<organism evidence="2 3">
    <name type="scientific">Phyllostomus discolor</name>
    <name type="common">pale spear-nosed bat</name>
    <dbReference type="NCBI Taxonomy" id="89673"/>
    <lineage>
        <taxon>Eukaryota</taxon>
        <taxon>Metazoa</taxon>
        <taxon>Chordata</taxon>
        <taxon>Craniata</taxon>
        <taxon>Vertebrata</taxon>
        <taxon>Euteleostomi</taxon>
        <taxon>Mammalia</taxon>
        <taxon>Eutheria</taxon>
        <taxon>Laurasiatheria</taxon>
        <taxon>Chiroptera</taxon>
        <taxon>Yangochiroptera</taxon>
        <taxon>Phyllostomidae</taxon>
        <taxon>Phyllostominae</taxon>
        <taxon>Phyllostomus</taxon>
    </lineage>
</organism>
<sequence length="124" mass="13874">MALLLMLSPWSCGRLLTRTENMIDGISNASQLLMPETAPRVRGPTVYAYYTSHDLQYNGNGNRSGERRHAYLVPNLGRKHSVFTISVSPIFVLIFIMSFLLLALGVVYFFYVLQAEAQILTTSG</sequence>
<evidence type="ECO:0000313" key="2">
    <source>
        <dbReference type="EMBL" id="KAF6099843.1"/>
    </source>
</evidence>
<comment type="caution">
    <text evidence="2">The sequence shown here is derived from an EMBL/GenBank/DDBJ whole genome shotgun (WGS) entry which is preliminary data.</text>
</comment>
<name>A0A833ZNU2_9CHIR</name>
<proteinExistence type="predicted"/>
<keyword evidence="1" id="KW-1133">Transmembrane helix</keyword>
<dbReference type="AlphaFoldDB" id="A0A833ZNU2"/>
<feature type="transmembrane region" description="Helical" evidence="1">
    <location>
        <begin position="90"/>
        <end position="113"/>
    </location>
</feature>